<gene>
    <name evidence="1" type="ORF">EEDITHA_LOCUS8492</name>
</gene>
<dbReference type="Proteomes" id="UP001153954">
    <property type="component" value="Unassembled WGS sequence"/>
</dbReference>
<keyword evidence="2" id="KW-1185">Reference proteome</keyword>
<protein>
    <submittedName>
        <fullName evidence="1">Uncharacterized protein</fullName>
    </submittedName>
</protein>
<dbReference type="AlphaFoldDB" id="A0AAU9TYP1"/>
<sequence>MRTDVEILACGSIKNLTAFKIPDTDENWCCLEWSVCEARERGAGLALVLPSGAELERFIQALERAHRALTNEPFPLSVVEASKSACSVAHAKYESAWSHMLPQQ</sequence>
<reference evidence="1" key="1">
    <citation type="submission" date="2022-03" db="EMBL/GenBank/DDBJ databases">
        <authorList>
            <person name="Tunstrom K."/>
        </authorList>
    </citation>
    <scope>NUCLEOTIDE SEQUENCE</scope>
</reference>
<accession>A0AAU9TYP1</accession>
<proteinExistence type="predicted"/>
<organism evidence="1 2">
    <name type="scientific">Euphydryas editha</name>
    <name type="common">Edith's checkerspot</name>
    <dbReference type="NCBI Taxonomy" id="104508"/>
    <lineage>
        <taxon>Eukaryota</taxon>
        <taxon>Metazoa</taxon>
        <taxon>Ecdysozoa</taxon>
        <taxon>Arthropoda</taxon>
        <taxon>Hexapoda</taxon>
        <taxon>Insecta</taxon>
        <taxon>Pterygota</taxon>
        <taxon>Neoptera</taxon>
        <taxon>Endopterygota</taxon>
        <taxon>Lepidoptera</taxon>
        <taxon>Glossata</taxon>
        <taxon>Ditrysia</taxon>
        <taxon>Papilionoidea</taxon>
        <taxon>Nymphalidae</taxon>
        <taxon>Nymphalinae</taxon>
        <taxon>Euphydryas</taxon>
    </lineage>
</organism>
<dbReference type="EMBL" id="CAKOGL010000012">
    <property type="protein sequence ID" value="CAH2092764.1"/>
    <property type="molecule type" value="Genomic_DNA"/>
</dbReference>
<name>A0AAU9TYP1_EUPED</name>
<evidence type="ECO:0000313" key="2">
    <source>
        <dbReference type="Proteomes" id="UP001153954"/>
    </source>
</evidence>
<evidence type="ECO:0000313" key="1">
    <source>
        <dbReference type="EMBL" id="CAH2092764.1"/>
    </source>
</evidence>
<comment type="caution">
    <text evidence="1">The sequence shown here is derived from an EMBL/GenBank/DDBJ whole genome shotgun (WGS) entry which is preliminary data.</text>
</comment>